<keyword evidence="1" id="KW-0808">Transferase</keyword>
<comment type="caution">
    <text evidence="1">The sequence shown here is derived from an EMBL/GenBank/DDBJ whole genome shotgun (WGS) entry which is preliminary data.</text>
</comment>
<reference evidence="1" key="1">
    <citation type="submission" date="2018-08" db="EMBL/GenBank/DDBJ databases">
        <authorList>
            <person name="Ashton P.M."/>
            <person name="Dallman T."/>
            <person name="Nair S."/>
            <person name="De Pinna E."/>
            <person name="Peters T."/>
            <person name="Grant K."/>
        </authorList>
    </citation>
    <scope>NUCLEOTIDE SEQUENCE [LARGE SCALE GENOMIC DNA]</scope>
    <source>
        <strain evidence="1">38306</strain>
    </source>
</reference>
<sequence length="66" mass="7188">MGLYDKYARLAGERLQFSDNGLTPFGTCIDEVYSATEGRIGNKKVILAGTNNYLGLTFNHDAISEG</sequence>
<keyword evidence="1" id="KW-0032">Aminotransferase</keyword>
<gene>
    <name evidence="1" type="ORF">ZQ07_26530</name>
</gene>
<dbReference type="EMBL" id="RSQT01000262">
    <property type="protein sequence ID" value="MIQ24052.1"/>
    <property type="molecule type" value="Genomic_DNA"/>
</dbReference>
<dbReference type="GO" id="GO:0008483">
    <property type="term" value="F:transaminase activity"/>
    <property type="evidence" value="ECO:0007669"/>
    <property type="project" value="UniProtKB-KW"/>
</dbReference>
<accession>A0A657EXB8</accession>
<dbReference type="Proteomes" id="UP000885271">
    <property type="component" value="Unassembled WGS sequence"/>
</dbReference>
<name>A0A657EXB8_SALEN</name>
<protein>
    <submittedName>
        <fullName evidence="1">Aminotransferase</fullName>
    </submittedName>
</protein>
<feature type="non-terminal residue" evidence="1">
    <location>
        <position position="66"/>
    </location>
</feature>
<evidence type="ECO:0000313" key="1">
    <source>
        <dbReference type="EMBL" id="MIQ24052.1"/>
    </source>
</evidence>
<proteinExistence type="predicted"/>
<dbReference type="AlphaFoldDB" id="A0A657EXB8"/>
<organism evidence="1">
    <name type="scientific">Salmonella enteritidis</name>
    <dbReference type="NCBI Taxonomy" id="149539"/>
    <lineage>
        <taxon>Bacteria</taxon>
        <taxon>Pseudomonadati</taxon>
        <taxon>Pseudomonadota</taxon>
        <taxon>Gammaproteobacteria</taxon>
        <taxon>Enterobacterales</taxon>
        <taxon>Enterobacteriaceae</taxon>
        <taxon>Salmonella</taxon>
    </lineage>
</organism>